<name>A0AAD1MDE0_9MYCO</name>
<dbReference type="EMBL" id="AP022561">
    <property type="protein sequence ID" value="BBX08209.1"/>
    <property type="molecule type" value="Genomic_DNA"/>
</dbReference>
<dbReference type="KEGG" id="maic:MAIC_30120"/>
<dbReference type="Proteomes" id="UP000467327">
    <property type="component" value="Chromosome"/>
</dbReference>
<protein>
    <submittedName>
        <fullName evidence="1">Uncharacterized protein</fullName>
    </submittedName>
</protein>
<dbReference type="AlphaFoldDB" id="A0AAD1MDE0"/>
<sequence>MTVSVTSPPSSRTVIVRPTTNRLTVMNRVRYAIAAPVLTGKVAADDQTEDSSERAIGLPILLGRHGAAQQSNP</sequence>
<evidence type="ECO:0000313" key="1">
    <source>
        <dbReference type="EMBL" id="BBX08209.1"/>
    </source>
</evidence>
<keyword evidence="2" id="KW-1185">Reference proteome</keyword>
<proteinExistence type="predicted"/>
<evidence type="ECO:0000313" key="2">
    <source>
        <dbReference type="Proteomes" id="UP000467327"/>
    </source>
</evidence>
<accession>A0AAD1MDE0</accession>
<gene>
    <name evidence="1" type="ORF">MAIC_30120</name>
</gene>
<organism evidence="1 2">
    <name type="scientific">Mycolicibacterium aichiense</name>
    <dbReference type="NCBI Taxonomy" id="1799"/>
    <lineage>
        <taxon>Bacteria</taxon>
        <taxon>Bacillati</taxon>
        <taxon>Actinomycetota</taxon>
        <taxon>Actinomycetes</taxon>
        <taxon>Mycobacteriales</taxon>
        <taxon>Mycobacteriaceae</taxon>
        <taxon>Mycolicibacterium</taxon>
    </lineage>
</organism>
<reference evidence="1 2" key="1">
    <citation type="journal article" date="2019" name="Emerg. Microbes Infect.">
        <title>Comprehensive subspecies identification of 175 nontuberculous mycobacteria species based on 7547 genomic profiles.</title>
        <authorList>
            <person name="Matsumoto Y."/>
            <person name="Kinjo T."/>
            <person name="Motooka D."/>
            <person name="Nabeya D."/>
            <person name="Jung N."/>
            <person name="Uechi K."/>
            <person name="Horii T."/>
            <person name="Iida T."/>
            <person name="Fujita J."/>
            <person name="Nakamura S."/>
        </authorList>
    </citation>
    <scope>NUCLEOTIDE SEQUENCE [LARGE SCALE GENOMIC DNA]</scope>
    <source>
        <strain evidence="1 2">JCM 6376</strain>
    </source>
</reference>